<dbReference type="PANTHER" id="PTHR40942:SF4">
    <property type="entry name" value="CYTOCHROME C5"/>
    <property type="match status" value="1"/>
</dbReference>
<dbReference type="NCBIfam" id="TIGR00668">
    <property type="entry name" value="apaH"/>
    <property type="match status" value="1"/>
</dbReference>
<dbReference type="InterPro" id="IPR029052">
    <property type="entry name" value="Metallo-depent_PP-like"/>
</dbReference>
<evidence type="ECO:0000313" key="8">
    <source>
        <dbReference type="Proteomes" id="UP000003374"/>
    </source>
</evidence>
<comment type="caution">
    <text evidence="7">The sequence shown here is derived from an EMBL/GenBank/DDBJ whole genome shotgun (WGS) entry which is preliminary data.</text>
</comment>
<dbReference type="HAMAP" id="MF_00199">
    <property type="entry name" value="ApaH"/>
    <property type="match status" value="1"/>
</dbReference>
<evidence type="ECO:0000256" key="4">
    <source>
        <dbReference type="ARBA" id="ARBA00049417"/>
    </source>
</evidence>
<comment type="similarity">
    <text evidence="2 5">Belongs to the Ap4A hydrolase family.</text>
</comment>
<keyword evidence="3 5" id="KW-0378">Hydrolase</keyword>
<dbReference type="HOGENOM" id="CLU_056184_2_0_6"/>
<keyword evidence="8" id="KW-1185">Reference proteome</keyword>
<dbReference type="Pfam" id="PF00149">
    <property type="entry name" value="Metallophos"/>
    <property type="match status" value="1"/>
</dbReference>
<dbReference type="Gene3D" id="3.60.21.10">
    <property type="match status" value="1"/>
</dbReference>
<comment type="catalytic activity">
    <reaction evidence="4 5">
        <text>P(1),P(4)-bis(5'-adenosyl) tetraphosphate + H2O = 2 ADP + 2 H(+)</text>
        <dbReference type="Rhea" id="RHEA:24252"/>
        <dbReference type="ChEBI" id="CHEBI:15377"/>
        <dbReference type="ChEBI" id="CHEBI:15378"/>
        <dbReference type="ChEBI" id="CHEBI:58141"/>
        <dbReference type="ChEBI" id="CHEBI:456216"/>
        <dbReference type="EC" id="3.6.1.41"/>
    </reaction>
</comment>
<dbReference type="CDD" id="cd07422">
    <property type="entry name" value="MPP_ApaH"/>
    <property type="match status" value="1"/>
</dbReference>
<dbReference type="InterPro" id="IPR004843">
    <property type="entry name" value="Calcineurin-like_PHP"/>
</dbReference>
<dbReference type="NCBIfam" id="NF001204">
    <property type="entry name" value="PRK00166.1"/>
    <property type="match status" value="1"/>
</dbReference>
<protein>
    <recommendedName>
        <fullName evidence="5">Bis(5'-nucleosyl)-tetraphosphatase, symmetrical</fullName>
        <ecNumber evidence="5">3.6.1.41</ecNumber>
    </recommendedName>
    <alternativeName>
        <fullName evidence="5">Ap4A hydrolase</fullName>
    </alternativeName>
    <alternativeName>
        <fullName evidence="5">Diadenosine 5',5'''-P1,P4-tetraphosphate pyrophosphohydrolase</fullName>
    </alternativeName>
    <alternativeName>
        <fullName evidence="5">Diadenosine tetraphosphatase</fullName>
    </alternativeName>
</protein>
<dbReference type="AlphaFoldDB" id="A4BLW4"/>
<accession>A4BLW4</accession>
<gene>
    <name evidence="5" type="primary">apaH</name>
    <name evidence="7" type="ORF">NB231_15818</name>
</gene>
<evidence type="ECO:0000256" key="1">
    <source>
        <dbReference type="ARBA" id="ARBA00003413"/>
    </source>
</evidence>
<feature type="domain" description="Calcineurin-like phosphoesterase" evidence="6">
    <location>
        <begin position="30"/>
        <end position="181"/>
    </location>
</feature>
<dbReference type="PANTHER" id="PTHR40942">
    <property type="match status" value="1"/>
</dbReference>
<evidence type="ECO:0000259" key="6">
    <source>
        <dbReference type="Pfam" id="PF00149"/>
    </source>
</evidence>
<dbReference type="EC" id="3.6.1.41" evidence="5"/>
<evidence type="ECO:0000256" key="2">
    <source>
        <dbReference type="ARBA" id="ARBA00005419"/>
    </source>
</evidence>
<evidence type="ECO:0000313" key="7">
    <source>
        <dbReference type="EMBL" id="EAR23302.1"/>
    </source>
</evidence>
<dbReference type="GO" id="GO:0008803">
    <property type="term" value="F:bis(5'-nucleosyl)-tetraphosphatase (symmetrical) activity"/>
    <property type="evidence" value="ECO:0007669"/>
    <property type="project" value="UniProtKB-UniRule"/>
</dbReference>
<proteinExistence type="inferred from homology"/>
<comment type="function">
    <text evidence="1 5">Hydrolyzes diadenosine 5',5'''-P1,P4-tetraphosphate to yield ADP.</text>
</comment>
<dbReference type="SUPFAM" id="SSF56300">
    <property type="entry name" value="Metallo-dependent phosphatases"/>
    <property type="match status" value="1"/>
</dbReference>
<dbReference type="STRING" id="314278.NB231_15818"/>
<reference evidence="7 8" key="1">
    <citation type="submission" date="2006-02" db="EMBL/GenBank/DDBJ databases">
        <authorList>
            <person name="Waterbury J."/>
            <person name="Ferriera S."/>
            <person name="Johnson J."/>
            <person name="Kravitz S."/>
            <person name="Halpern A."/>
            <person name="Remington K."/>
            <person name="Beeson K."/>
            <person name="Tran B."/>
            <person name="Rogers Y.-H."/>
            <person name="Friedman R."/>
            <person name="Venter J.C."/>
        </authorList>
    </citation>
    <scope>NUCLEOTIDE SEQUENCE [LARGE SCALE GENOMIC DNA]</scope>
    <source>
        <strain evidence="7 8">Nb-231</strain>
    </source>
</reference>
<name>A4BLW4_9GAMM</name>
<evidence type="ECO:0000256" key="3">
    <source>
        <dbReference type="ARBA" id="ARBA00022801"/>
    </source>
</evidence>
<sequence length="305" mass="34577">MHSAWPILALCIERFAGLHKECQEQLQVAVYAIGDIQGCYESLRALLDRIDFQSARDRLWFTGDLVNRGPQSLEVLRYIYSLGERAQVVLGNHDLHLLSVWAGPGEIKQGDNLRSVLEAPDSEELMQWLRHQPLLYEEPGSPYVLVHAGILPSWTLGEARSCARELETALKGPDLGDFFRHIYGDRPARWHDSLRGWDRLRFITNAFTRMRYCAADGALLFDYKGAPETAPSGYYPWFAIPDRRFRQQAITVICGHWSTLGLRREAGLLAIDTGCLWGGQLTAARLDGEPQLISMPCRVRMKPGR</sequence>
<evidence type="ECO:0000256" key="5">
    <source>
        <dbReference type="HAMAP-Rule" id="MF_00199"/>
    </source>
</evidence>
<organism evidence="7 8">
    <name type="scientific">Nitrococcus mobilis Nb-231</name>
    <dbReference type="NCBI Taxonomy" id="314278"/>
    <lineage>
        <taxon>Bacteria</taxon>
        <taxon>Pseudomonadati</taxon>
        <taxon>Pseudomonadota</taxon>
        <taxon>Gammaproteobacteria</taxon>
        <taxon>Chromatiales</taxon>
        <taxon>Ectothiorhodospiraceae</taxon>
        <taxon>Nitrococcus</taxon>
    </lineage>
</organism>
<dbReference type="EMBL" id="AAOF01000001">
    <property type="protein sequence ID" value="EAR23302.1"/>
    <property type="molecule type" value="Genomic_DNA"/>
</dbReference>
<dbReference type="RefSeq" id="WP_005004429.1">
    <property type="nucleotide sequence ID" value="NZ_CH672427.1"/>
</dbReference>
<dbReference type="InterPro" id="IPR004617">
    <property type="entry name" value="ApaH"/>
</dbReference>
<dbReference type="PIRSF" id="PIRSF000903">
    <property type="entry name" value="B5n-ttraPtase_sm"/>
    <property type="match status" value="1"/>
</dbReference>
<dbReference type="eggNOG" id="COG0639">
    <property type="taxonomic scope" value="Bacteria"/>
</dbReference>
<dbReference type="Proteomes" id="UP000003374">
    <property type="component" value="Unassembled WGS sequence"/>
</dbReference>